<dbReference type="AlphaFoldDB" id="A0A967EJA4"/>
<sequence>MAIILSQFDECHKVSETFPRLRKESSGSRSDVRQISTQIAAIRTSIIPQALDNLMPFLLIGGQMAKMLTGHSLLIEVKAL</sequence>
<dbReference type="EMBL" id="WOTH01000026">
    <property type="protein sequence ID" value="NHO54594.1"/>
    <property type="molecule type" value="Genomic_DNA"/>
</dbReference>
<keyword evidence="2" id="KW-1185">Reference proteome</keyword>
<proteinExistence type="predicted"/>
<comment type="caution">
    <text evidence="1">The sequence shown here is derived from an EMBL/GenBank/DDBJ whole genome shotgun (WGS) entry which is preliminary data.</text>
</comment>
<evidence type="ECO:0000313" key="1">
    <source>
        <dbReference type="EMBL" id="NHO54594.1"/>
    </source>
</evidence>
<organism evidence="1 2">
    <name type="scientific">Acetobacter estunensis</name>
    <dbReference type="NCBI Taxonomy" id="104097"/>
    <lineage>
        <taxon>Bacteria</taxon>
        <taxon>Pseudomonadati</taxon>
        <taxon>Pseudomonadota</taxon>
        <taxon>Alphaproteobacteria</taxon>
        <taxon>Acetobacterales</taxon>
        <taxon>Acetobacteraceae</taxon>
        <taxon>Acetobacter</taxon>
    </lineage>
</organism>
<reference evidence="1" key="1">
    <citation type="submission" date="2019-11" db="EMBL/GenBank/DDBJ databases">
        <title>Description of new Acetobacter species.</title>
        <authorList>
            <person name="Cleenwerck I."/>
            <person name="Sombolestani A.S."/>
        </authorList>
    </citation>
    <scope>NUCLEOTIDE SEQUENCE</scope>
    <source>
        <strain evidence="1">LMG 1626</strain>
    </source>
</reference>
<gene>
    <name evidence="1" type="ORF">GOB87_11660</name>
</gene>
<dbReference type="RefSeq" id="WP_166316913.1">
    <property type="nucleotide sequence ID" value="NZ_WOTH01000026.1"/>
</dbReference>
<dbReference type="Proteomes" id="UP000597459">
    <property type="component" value="Unassembled WGS sequence"/>
</dbReference>
<evidence type="ECO:0000313" key="2">
    <source>
        <dbReference type="Proteomes" id="UP000597459"/>
    </source>
</evidence>
<protein>
    <submittedName>
        <fullName evidence="1">Uncharacterized protein</fullName>
    </submittedName>
</protein>
<accession>A0A967EJA4</accession>
<name>A0A967EJA4_9PROT</name>